<dbReference type="AlphaFoldDB" id="A0A0B8QA48"/>
<comment type="caution">
    <text evidence="5">The sequence shown here is derived from an EMBL/GenBank/DDBJ whole genome shotgun (WGS) entry which is preliminary data.</text>
</comment>
<dbReference type="InterPro" id="IPR016039">
    <property type="entry name" value="Thiolase-like"/>
</dbReference>
<dbReference type="PANTHER" id="PTHR34069">
    <property type="entry name" value="3-OXOACYL-[ACYL-CARRIER-PROTEIN] SYNTHASE 3"/>
    <property type="match status" value="1"/>
</dbReference>
<dbReference type="InterPro" id="IPR013751">
    <property type="entry name" value="ACP_syn_III_N"/>
</dbReference>
<dbReference type="Pfam" id="PF08545">
    <property type="entry name" value="ACP_syn_III"/>
    <property type="match status" value="1"/>
</dbReference>
<proteinExistence type="predicted"/>
<dbReference type="CDD" id="cd00830">
    <property type="entry name" value="KAS_III"/>
    <property type="match status" value="1"/>
</dbReference>
<evidence type="ECO:0000259" key="4">
    <source>
        <dbReference type="Pfam" id="PF08545"/>
    </source>
</evidence>
<protein>
    <submittedName>
        <fullName evidence="5">3-oxoacyl-(Acyl-carrier-protein) synthase</fullName>
        <ecNumber evidence="5">2.3.1.41</ecNumber>
    </submittedName>
</protein>
<dbReference type="Pfam" id="PF08541">
    <property type="entry name" value="ACP_syn_III_C"/>
    <property type="match status" value="1"/>
</dbReference>
<dbReference type="STRING" id="1481914.JCM19241_5013"/>
<feature type="domain" description="Beta-ketoacyl-[acyl-carrier-protein] synthase III C-terminal" evidence="3">
    <location>
        <begin position="238"/>
        <end position="318"/>
    </location>
</feature>
<reference evidence="5 6" key="1">
    <citation type="submission" date="2015-01" db="EMBL/GenBank/DDBJ databases">
        <title>Vibrio sp. C94 JCM 19241 whole genome shotgun sequence.</title>
        <authorList>
            <person name="Sawabe T."/>
            <person name="Meirelles P."/>
            <person name="Feng G."/>
            <person name="Sayaka M."/>
            <person name="Hattori M."/>
            <person name="Ohkuma M."/>
        </authorList>
    </citation>
    <scope>NUCLEOTIDE SEQUENCE [LARGE SCALE GENOMIC DNA]</scope>
    <source>
        <strain evidence="6">JCM 19241</strain>
    </source>
</reference>
<name>A0A0B8QA48_9VIBR</name>
<dbReference type="PANTHER" id="PTHR34069:SF2">
    <property type="entry name" value="BETA-KETOACYL-[ACYL-CARRIER-PROTEIN] SYNTHASE III"/>
    <property type="match status" value="1"/>
</dbReference>
<dbReference type="EC" id="2.3.1.41" evidence="5"/>
<accession>A0A0B8QA48</accession>
<gene>
    <name evidence="5" type="ORF">JCM19241_5013</name>
</gene>
<organism evidence="5 6">
    <name type="scientific">Vibrio ishigakensis</name>
    <dbReference type="NCBI Taxonomy" id="1481914"/>
    <lineage>
        <taxon>Bacteria</taxon>
        <taxon>Pseudomonadati</taxon>
        <taxon>Pseudomonadota</taxon>
        <taxon>Gammaproteobacteria</taxon>
        <taxon>Vibrionales</taxon>
        <taxon>Vibrionaceae</taxon>
        <taxon>Vibrio</taxon>
    </lineage>
</organism>
<evidence type="ECO:0000259" key="3">
    <source>
        <dbReference type="Pfam" id="PF08541"/>
    </source>
</evidence>
<keyword evidence="2 5" id="KW-0012">Acyltransferase</keyword>
<dbReference type="GO" id="GO:0006633">
    <property type="term" value="P:fatty acid biosynthetic process"/>
    <property type="evidence" value="ECO:0007669"/>
    <property type="project" value="InterPro"/>
</dbReference>
<dbReference type="Proteomes" id="UP000031666">
    <property type="component" value="Unassembled WGS sequence"/>
</dbReference>
<evidence type="ECO:0000256" key="1">
    <source>
        <dbReference type="ARBA" id="ARBA00022679"/>
    </source>
</evidence>
<sequence>MLTIPNVGITAVATSVPSRSINNFDLSETYGESEVSKLIASIGVLERRVSDDVTTSADLCLDAASNLIANTKIAVEDIEAVIFVSQTAEYQLPATACILQDKLGIPSTSLAFDINMGCSGYVYGLQVASSLITSGLKNVLLLVGDTISKIVEPGDRSTELLFGDAGTATLISFRSGSNLAFELGTDGSGYEHIIAKKPIPNRRSKDRAAYYSFLEMNGGEVFSFTLKTVPKLINSFLKDLRVNPEDIDNCVYHQANHFMLKHLSKKSKLKSDQVPISIDKYGNTSGASIPVTLCAVPRESHENTILVGFGVGLSWGIVFCDLSDTKLLPISEYSSGK</sequence>
<evidence type="ECO:0000313" key="6">
    <source>
        <dbReference type="Proteomes" id="UP000031666"/>
    </source>
</evidence>
<dbReference type="SUPFAM" id="SSF53901">
    <property type="entry name" value="Thiolase-like"/>
    <property type="match status" value="1"/>
</dbReference>
<keyword evidence="1 5" id="KW-0808">Transferase</keyword>
<reference evidence="5 6" key="2">
    <citation type="submission" date="2015-01" db="EMBL/GenBank/DDBJ databases">
        <authorList>
            <consortium name="NBRP consortium"/>
            <person name="Sawabe T."/>
            <person name="Meirelles P."/>
            <person name="Feng G."/>
            <person name="Sayaka M."/>
            <person name="Hattori M."/>
            <person name="Ohkuma M."/>
        </authorList>
    </citation>
    <scope>NUCLEOTIDE SEQUENCE [LARGE SCALE GENOMIC DNA]</scope>
    <source>
        <strain evidence="6">JCM 19241</strain>
    </source>
</reference>
<dbReference type="Gene3D" id="3.40.47.10">
    <property type="match status" value="1"/>
</dbReference>
<evidence type="ECO:0000256" key="2">
    <source>
        <dbReference type="ARBA" id="ARBA00023315"/>
    </source>
</evidence>
<feature type="domain" description="Beta-ketoacyl-[acyl-carrier-protein] synthase III N-terminal" evidence="4">
    <location>
        <begin position="112"/>
        <end position="187"/>
    </location>
</feature>
<dbReference type="GO" id="GO:0004315">
    <property type="term" value="F:3-oxoacyl-[acyl-carrier-protein] synthase activity"/>
    <property type="evidence" value="ECO:0007669"/>
    <property type="project" value="UniProtKB-EC"/>
</dbReference>
<dbReference type="EMBL" id="BBSC01000002">
    <property type="protein sequence ID" value="GAM73817.1"/>
    <property type="molecule type" value="Genomic_DNA"/>
</dbReference>
<dbReference type="GO" id="GO:0044550">
    <property type="term" value="P:secondary metabolite biosynthetic process"/>
    <property type="evidence" value="ECO:0007669"/>
    <property type="project" value="TreeGrafter"/>
</dbReference>
<evidence type="ECO:0000313" key="5">
    <source>
        <dbReference type="EMBL" id="GAM73817.1"/>
    </source>
</evidence>
<dbReference type="InterPro" id="IPR013747">
    <property type="entry name" value="ACP_syn_III_C"/>
</dbReference>